<dbReference type="EC" id="2.1.2.9" evidence="2"/>
<dbReference type="Pfam" id="PF00551">
    <property type="entry name" value="Formyl_trans_N"/>
    <property type="match status" value="1"/>
</dbReference>
<protein>
    <recommendedName>
        <fullName evidence="3">Methionyl-tRNA formyltransferase, mitochondrial</fullName>
        <ecNumber evidence="2">2.1.2.9</ecNumber>
    </recommendedName>
</protein>
<dbReference type="InterPro" id="IPR041711">
    <property type="entry name" value="Met-tRNA-FMT_N"/>
</dbReference>
<dbReference type="InterPro" id="IPR005794">
    <property type="entry name" value="Fmt"/>
</dbReference>
<reference evidence="9" key="1">
    <citation type="submission" date="2025-08" db="UniProtKB">
        <authorList>
            <consortium name="RefSeq"/>
        </authorList>
    </citation>
    <scope>IDENTIFICATION</scope>
    <source>
        <tissue evidence="9">Whole Larva</tissue>
    </source>
</reference>
<dbReference type="PANTHER" id="PTHR11138">
    <property type="entry name" value="METHIONYL-TRNA FORMYLTRANSFERASE"/>
    <property type="match status" value="1"/>
</dbReference>
<dbReference type="NCBIfam" id="TIGR00460">
    <property type="entry name" value="fmt"/>
    <property type="match status" value="1"/>
</dbReference>
<organism evidence="8 9">
    <name type="scientific">Nicrophorus vespilloides</name>
    <name type="common">Boreal carrion beetle</name>
    <dbReference type="NCBI Taxonomy" id="110193"/>
    <lineage>
        <taxon>Eukaryota</taxon>
        <taxon>Metazoa</taxon>
        <taxon>Ecdysozoa</taxon>
        <taxon>Arthropoda</taxon>
        <taxon>Hexapoda</taxon>
        <taxon>Insecta</taxon>
        <taxon>Pterygota</taxon>
        <taxon>Neoptera</taxon>
        <taxon>Endopterygota</taxon>
        <taxon>Coleoptera</taxon>
        <taxon>Polyphaga</taxon>
        <taxon>Staphyliniformia</taxon>
        <taxon>Silphidae</taxon>
        <taxon>Nicrophorinae</taxon>
        <taxon>Nicrophorus</taxon>
    </lineage>
</organism>
<dbReference type="Gene3D" id="3.40.50.12230">
    <property type="match status" value="1"/>
</dbReference>
<dbReference type="RefSeq" id="XP_017780866.1">
    <property type="nucleotide sequence ID" value="XM_017925377.1"/>
</dbReference>
<evidence type="ECO:0000313" key="8">
    <source>
        <dbReference type="Proteomes" id="UP000695000"/>
    </source>
</evidence>
<feature type="domain" description="Formyl transferase N-terminal" evidence="6">
    <location>
        <begin position="93"/>
        <end position="193"/>
    </location>
</feature>
<dbReference type="SUPFAM" id="SSF53328">
    <property type="entry name" value="Formyltransferase"/>
    <property type="match status" value="1"/>
</dbReference>
<dbReference type="InterPro" id="IPR036477">
    <property type="entry name" value="Formyl_transf_N_sf"/>
</dbReference>
<dbReference type="PANTHER" id="PTHR11138:SF5">
    <property type="entry name" value="METHIONYL-TRNA FORMYLTRANSFERASE, MITOCHONDRIAL"/>
    <property type="match status" value="1"/>
</dbReference>
<dbReference type="CDD" id="cd08646">
    <property type="entry name" value="FMT_core_Met-tRNA-FMT_N"/>
    <property type="match status" value="1"/>
</dbReference>
<dbReference type="Pfam" id="PF02911">
    <property type="entry name" value="Formyl_trans_C"/>
    <property type="match status" value="1"/>
</dbReference>
<keyword evidence="8" id="KW-1185">Reference proteome</keyword>
<dbReference type="InterPro" id="IPR002376">
    <property type="entry name" value="Formyl_transf_N"/>
</dbReference>
<dbReference type="SUPFAM" id="SSF50486">
    <property type="entry name" value="FMT C-terminal domain-like"/>
    <property type="match status" value="1"/>
</dbReference>
<evidence type="ECO:0000256" key="1">
    <source>
        <dbReference type="ARBA" id="ARBA00010699"/>
    </source>
</evidence>
<comment type="similarity">
    <text evidence="1">Belongs to the Fmt family.</text>
</comment>
<evidence type="ECO:0000256" key="5">
    <source>
        <dbReference type="ARBA" id="ARBA00022917"/>
    </source>
</evidence>
<name>A0ABM1N216_NICVS</name>
<gene>
    <name evidence="9" type="primary">LOC108565770</name>
</gene>
<keyword evidence="5" id="KW-0648">Protein biosynthesis</keyword>
<keyword evidence="4" id="KW-0808">Transferase</keyword>
<sequence>MRIISGNFRALLKNNTAHLIHRYFNSKPPWNVLFFGTDNFSLASLKALNSLNDKYIGKLEVVTSAKNNIVRKYAIDEKLVLHNWPEFPRGVFDIGLIVSFGHLIPKDVINSFPMGMLNVHASLLPRWRGAAPIIYAIANGDLKTGVSIMKIHPHKFDVGEVLRQDSINIEEDVRMPELHQRLATLGADNLIETIKKLPDCLKEAVQQSKEGVTFAPKISSSMANVDFRRKTCKEIYDLGRALTGVFPLLVHFQDKPVKLHNVSCYERCEHSEVPGTIAFDRSKKIVKVFCTDGFVAVDKLGVLNKKVMNASEFNNGYLKKTDVRIFSKEAQCV</sequence>
<evidence type="ECO:0000256" key="3">
    <source>
        <dbReference type="ARBA" id="ARBA00014185"/>
    </source>
</evidence>
<evidence type="ECO:0000259" key="7">
    <source>
        <dbReference type="Pfam" id="PF02911"/>
    </source>
</evidence>
<accession>A0ABM1N216</accession>
<evidence type="ECO:0000256" key="2">
    <source>
        <dbReference type="ARBA" id="ARBA00012261"/>
    </source>
</evidence>
<proteinExistence type="inferred from homology"/>
<evidence type="ECO:0000259" key="6">
    <source>
        <dbReference type="Pfam" id="PF00551"/>
    </source>
</evidence>
<dbReference type="GeneID" id="108565770"/>
<dbReference type="InterPro" id="IPR011034">
    <property type="entry name" value="Formyl_transferase-like_C_sf"/>
</dbReference>
<evidence type="ECO:0000256" key="4">
    <source>
        <dbReference type="ARBA" id="ARBA00022679"/>
    </source>
</evidence>
<feature type="domain" description="Formyl transferase C-terminal" evidence="7">
    <location>
        <begin position="217"/>
        <end position="317"/>
    </location>
</feature>
<dbReference type="Proteomes" id="UP000695000">
    <property type="component" value="Unplaced"/>
</dbReference>
<evidence type="ECO:0000313" key="9">
    <source>
        <dbReference type="RefSeq" id="XP_017780866.1"/>
    </source>
</evidence>
<dbReference type="InterPro" id="IPR005793">
    <property type="entry name" value="Formyl_trans_C"/>
</dbReference>